<feature type="domain" description="Response regulatory" evidence="8">
    <location>
        <begin position="4"/>
        <end position="117"/>
    </location>
</feature>
<dbReference type="OrthoDB" id="9790442at2"/>
<evidence type="ECO:0000259" key="8">
    <source>
        <dbReference type="PROSITE" id="PS50110"/>
    </source>
</evidence>
<feature type="domain" description="OmpR/PhoB-type" evidence="9">
    <location>
        <begin position="127"/>
        <end position="224"/>
    </location>
</feature>
<dbReference type="SUPFAM" id="SSF46894">
    <property type="entry name" value="C-terminal effector domain of the bipartite response regulators"/>
    <property type="match status" value="1"/>
</dbReference>
<evidence type="ECO:0000259" key="9">
    <source>
        <dbReference type="PROSITE" id="PS51755"/>
    </source>
</evidence>
<dbReference type="GO" id="GO:0005829">
    <property type="term" value="C:cytosol"/>
    <property type="evidence" value="ECO:0007669"/>
    <property type="project" value="TreeGrafter"/>
</dbReference>
<dbReference type="InterPro" id="IPR036388">
    <property type="entry name" value="WH-like_DNA-bd_sf"/>
</dbReference>
<dbReference type="Pfam" id="PF00072">
    <property type="entry name" value="Response_reg"/>
    <property type="match status" value="1"/>
</dbReference>
<dbReference type="InterPro" id="IPR016032">
    <property type="entry name" value="Sig_transdc_resp-reg_C-effctor"/>
</dbReference>
<feature type="DNA-binding region" description="OmpR/PhoB-type" evidence="7">
    <location>
        <begin position="127"/>
        <end position="224"/>
    </location>
</feature>
<comment type="caution">
    <text evidence="10">The sequence shown here is derived from an EMBL/GenBank/DDBJ whole genome shotgun (WGS) entry which is preliminary data.</text>
</comment>
<dbReference type="FunFam" id="1.10.10.10:FF:000005">
    <property type="entry name" value="Two-component system response regulator"/>
    <property type="match status" value="1"/>
</dbReference>
<evidence type="ECO:0000256" key="1">
    <source>
        <dbReference type="ARBA" id="ARBA00022553"/>
    </source>
</evidence>
<gene>
    <name evidence="10" type="ORF">HP397_01270</name>
</gene>
<name>A0A7Z0TBK6_9FUSO</name>
<dbReference type="GO" id="GO:0000976">
    <property type="term" value="F:transcription cis-regulatory region binding"/>
    <property type="evidence" value="ECO:0007669"/>
    <property type="project" value="TreeGrafter"/>
</dbReference>
<keyword evidence="5" id="KW-0804">Transcription</keyword>
<dbReference type="Pfam" id="PF00486">
    <property type="entry name" value="Trans_reg_C"/>
    <property type="match status" value="1"/>
</dbReference>
<evidence type="ECO:0000256" key="2">
    <source>
        <dbReference type="ARBA" id="ARBA00023012"/>
    </source>
</evidence>
<protein>
    <submittedName>
        <fullName evidence="10">Response regulator transcription factor</fullName>
    </submittedName>
</protein>
<evidence type="ECO:0000256" key="6">
    <source>
        <dbReference type="PROSITE-ProRule" id="PRU00169"/>
    </source>
</evidence>
<proteinExistence type="predicted"/>
<dbReference type="GO" id="GO:0000156">
    <property type="term" value="F:phosphorelay response regulator activity"/>
    <property type="evidence" value="ECO:0007669"/>
    <property type="project" value="TreeGrafter"/>
</dbReference>
<dbReference type="AlphaFoldDB" id="A0A7Z0TBK6"/>
<dbReference type="InterPro" id="IPR039420">
    <property type="entry name" value="WalR-like"/>
</dbReference>
<evidence type="ECO:0000313" key="10">
    <source>
        <dbReference type="EMBL" id="NYV27458.1"/>
    </source>
</evidence>
<dbReference type="PANTHER" id="PTHR48111">
    <property type="entry name" value="REGULATOR OF RPOS"/>
    <property type="match status" value="1"/>
</dbReference>
<dbReference type="Gene3D" id="3.40.50.2300">
    <property type="match status" value="1"/>
</dbReference>
<dbReference type="RefSeq" id="WP_067320303.1">
    <property type="nucleotide sequence ID" value="NZ_CBCRWS010000003.1"/>
</dbReference>
<dbReference type="Gene3D" id="6.10.250.690">
    <property type="match status" value="1"/>
</dbReference>
<accession>A0A7Z0TBK6</accession>
<dbReference type="InterPro" id="IPR011006">
    <property type="entry name" value="CheY-like_superfamily"/>
</dbReference>
<evidence type="ECO:0000256" key="4">
    <source>
        <dbReference type="ARBA" id="ARBA00023125"/>
    </source>
</evidence>
<dbReference type="PANTHER" id="PTHR48111:SF22">
    <property type="entry name" value="REGULATOR OF RPOS"/>
    <property type="match status" value="1"/>
</dbReference>
<dbReference type="PROSITE" id="PS51755">
    <property type="entry name" value="OMPR_PHOB"/>
    <property type="match status" value="1"/>
</dbReference>
<organism evidence="10 11">
    <name type="scientific">Streptobacillus felis</name>
    <dbReference type="NCBI Taxonomy" id="1384509"/>
    <lineage>
        <taxon>Bacteria</taxon>
        <taxon>Fusobacteriati</taxon>
        <taxon>Fusobacteriota</taxon>
        <taxon>Fusobacteriia</taxon>
        <taxon>Fusobacteriales</taxon>
        <taxon>Leptotrichiaceae</taxon>
        <taxon>Streptobacillus</taxon>
    </lineage>
</organism>
<evidence type="ECO:0000256" key="3">
    <source>
        <dbReference type="ARBA" id="ARBA00023015"/>
    </source>
</evidence>
<dbReference type="FunFam" id="3.40.50.2300:FF:000001">
    <property type="entry name" value="DNA-binding response regulator PhoB"/>
    <property type="match status" value="1"/>
</dbReference>
<dbReference type="CDD" id="cd00383">
    <property type="entry name" value="trans_reg_C"/>
    <property type="match status" value="1"/>
</dbReference>
<evidence type="ECO:0000256" key="5">
    <source>
        <dbReference type="ARBA" id="ARBA00023163"/>
    </source>
</evidence>
<keyword evidence="2" id="KW-0902">Two-component regulatory system</keyword>
<dbReference type="EMBL" id="JABMKT010000003">
    <property type="protein sequence ID" value="NYV27458.1"/>
    <property type="molecule type" value="Genomic_DNA"/>
</dbReference>
<keyword evidence="1 6" id="KW-0597">Phosphoprotein</keyword>
<dbReference type="GO" id="GO:0006355">
    <property type="term" value="P:regulation of DNA-templated transcription"/>
    <property type="evidence" value="ECO:0007669"/>
    <property type="project" value="InterPro"/>
</dbReference>
<keyword evidence="3" id="KW-0805">Transcription regulation</keyword>
<evidence type="ECO:0000313" key="11">
    <source>
        <dbReference type="Proteomes" id="UP000526184"/>
    </source>
</evidence>
<dbReference type="Gene3D" id="1.10.10.10">
    <property type="entry name" value="Winged helix-like DNA-binding domain superfamily/Winged helix DNA-binding domain"/>
    <property type="match status" value="1"/>
</dbReference>
<feature type="modified residue" description="4-aspartylphosphate" evidence="6">
    <location>
        <position position="53"/>
    </location>
</feature>
<sequence>MKEKILIIEDDVKIARIIEVELKFEGFDVQIENDGKEGLLAAKYNHFDLILLDVMLPKMNGFEICKRIREDSDVPIIFLTAKDQITDKVISFDYGADDYITKPFSNEELIARIKALLRRAKKKNEKKEDFVFEDLRISYTAHEVYRDGELIPLSKKEFDLLDYLVLNKGIVLNRDNILEEVWGFDQIGNNNILDLYIKYLRDKIDKPYSRKFIQTKRGIGFVFK</sequence>
<keyword evidence="11" id="KW-1185">Reference proteome</keyword>
<dbReference type="Proteomes" id="UP000526184">
    <property type="component" value="Unassembled WGS sequence"/>
</dbReference>
<evidence type="ECO:0000256" key="7">
    <source>
        <dbReference type="PROSITE-ProRule" id="PRU01091"/>
    </source>
</evidence>
<dbReference type="InterPro" id="IPR001867">
    <property type="entry name" value="OmpR/PhoB-type_DNA-bd"/>
</dbReference>
<dbReference type="SMART" id="SM00862">
    <property type="entry name" value="Trans_reg_C"/>
    <property type="match status" value="1"/>
</dbReference>
<keyword evidence="4 7" id="KW-0238">DNA-binding</keyword>
<dbReference type="SUPFAM" id="SSF52172">
    <property type="entry name" value="CheY-like"/>
    <property type="match status" value="1"/>
</dbReference>
<dbReference type="InterPro" id="IPR001789">
    <property type="entry name" value="Sig_transdc_resp-reg_receiver"/>
</dbReference>
<dbReference type="PROSITE" id="PS50110">
    <property type="entry name" value="RESPONSE_REGULATORY"/>
    <property type="match status" value="1"/>
</dbReference>
<reference evidence="10 11" key="1">
    <citation type="submission" date="2020-05" db="EMBL/GenBank/DDBJ databases">
        <title>Streptobacillus felis strain LHL191014123.</title>
        <authorList>
            <person name="Fawzy A."/>
            <person name="Rau J."/>
            <person name="Risse K."/>
            <person name="Schauerte N."/>
            <person name="Geiger C."/>
            <person name="Blom J."/>
            <person name="Imirzalioglu C."/>
            <person name="Falgenhauer J."/>
            <person name="Bach A."/>
            <person name="Herden C."/>
            <person name="Eisenberg T."/>
        </authorList>
    </citation>
    <scope>NUCLEOTIDE SEQUENCE [LARGE SCALE GENOMIC DNA]</scope>
    <source>
        <strain evidence="10 11">LHL191014123</strain>
    </source>
</reference>
<dbReference type="GO" id="GO:0032993">
    <property type="term" value="C:protein-DNA complex"/>
    <property type="evidence" value="ECO:0007669"/>
    <property type="project" value="TreeGrafter"/>
</dbReference>
<dbReference type="SMART" id="SM00448">
    <property type="entry name" value="REC"/>
    <property type="match status" value="1"/>
</dbReference>